<dbReference type="InterPro" id="IPR036872">
    <property type="entry name" value="CH_dom_sf"/>
</dbReference>
<dbReference type="SUPFAM" id="SSF47576">
    <property type="entry name" value="Calponin-homology domain, CH-domain"/>
    <property type="match status" value="1"/>
</dbReference>
<dbReference type="Proteomes" id="UP000072874">
    <property type="component" value="Chromosome 12"/>
</dbReference>
<gene>
    <name evidence="3" type="ORF">PY17X_1228100</name>
</gene>
<evidence type="ECO:0000259" key="2">
    <source>
        <dbReference type="PROSITE" id="PS50021"/>
    </source>
</evidence>
<dbReference type="OrthoDB" id="370524at2759"/>
<reference evidence="3 4" key="1">
    <citation type="journal article" date="2014" name="BMC Biol.">
        <title>A comprehensive evaluation of rodent malaria parasite genomes and gene expression.</title>
        <authorList>
            <person name="Otto T.D."/>
            <person name="Bohme U."/>
            <person name="Jackson A.P."/>
            <person name="Hunt M."/>
            <person name="Franke-Fayard B."/>
            <person name="Hoeijmakers W.A."/>
            <person name="Religa A.A."/>
            <person name="Robertson L."/>
            <person name="Sanders M."/>
            <person name="Ogun S.A."/>
            <person name="Cunningham D."/>
            <person name="Erhart A."/>
            <person name="Billker O."/>
            <person name="Khan S.M."/>
            <person name="Stunnenberg H.G."/>
            <person name="Langhorne J."/>
            <person name="Holder A.A."/>
            <person name="Waters A.P."/>
            <person name="Newbold C.I."/>
            <person name="Pain A."/>
            <person name="Berriman M."/>
            <person name="Janse C.J."/>
        </authorList>
    </citation>
    <scope>NUCLEOTIDE SEQUENCE [LARGE SCALE GENOMIC DNA]</scope>
    <source>
        <strain evidence="3 4">17X</strain>
    </source>
</reference>
<dbReference type="KEGG" id="pyo:PY17X_1228100"/>
<dbReference type="EMBL" id="LM993666">
    <property type="protein sequence ID" value="VTZ80082.1"/>
    <property type="molecule type" value="Genomic_DNA"/>
</dbReference>
<evidence type="ECO:0000313" key="4">
    <source>
        <dbReference type="Proteomes" id="UP000072874"/>
    </source>
</evidence>
<dbReference type="RefSeq" id="XP_022812661.1">
    <property type="nucleotide sequence ID" value="XM_022956815.1"/>
</dbReference>
<dbReference type="VEuPathDB" id="PlasmoDB:PYYM_1227600"/>
<dbReference type="VEuPathDB" id="PlasmoDB:PY17X_1228100"/>
<dbReference type="AlphaFoldDB" id="A0A4V0KQE6"/>
<dbReference type="OMA" id="ITKSTWY"/>
<organism evidence="3 4">
    <name type="scientific">Plasmodium yoelii</name>
    <dbReference type="NCBI Taxonomy" id="5861"/>
    <lineage>
        <taxon>Eukaryota</taxon>
        <taxon>Sar</taxon>
        <taxon>Alveolata</taxon>
        <taxon>Apicomplexa</taxon>
        <taxon>Aconoidasida</taxon>
        <taxon>Haemosporida</taxon>
        <taxon>Plasmodiidae</taxon>
        <taxon>Plasmodium</taxon>
        <taxon>Plasmodium (Vinckeia)</taxon>
    </lineage>
</organism>
<protein>
    <recommendedName>
        <fullName evidence="2">Calponin-homology (CH) domain-containing protein</fullName>
    </recommendedName>
</protein>
<proteinExistence type="predicted"/>
<sequence>MTVNYENKDQNYNEITKSTWYAKNKENLNKAKYLEIDSFSVIIDWINSLLINKNILNAYNIYEEIKDGIIILKLIQIYNPEIEIRGIFFKAIKKKCAMKNLEKALSIIYMNNPYYYSLVSSTDIYEKKKKKVNILLIQLFDKFEFQNLKNISTPLLNWYNYTLKKMKLPLYSKTINNPFHIINNKSINCCNEKEKYLSFKKNFEINIQKDNTKEDITIDGNMKKKKKKKKILNIFPNDVKEYKIITHEKIKNKSNALKNFVTYLLYKDKEEYQNEVPYIVKDFSDSIKIFFILYRYGYISIEELQIVTKSNRRNNFFFLQELLRKLNIPIVLKSQYLNNPSEIAILLQLKYIQCFIHNNGYSKAIDLKKNYFPSISLYKKKDKISAHTKCDHNINKRNSDPTNYNNNILLNDYTKNNYNCCYEQNDKQFLNMKLNVHNEKDIIDDHKNDVYEKVEYKTCKDIPNSEIDKINKNYNNKDGNGKREQINQFSCYNLSNGMEDLFEGGNNWNFNSSIKIYQNKKENNYRKNREQTDHLQDKKENILCADQNEKDNFIPTNKYLEKEPLTITPIKMLRKMFHNQIKENMNGDKENMNGDKANAIEKPKFSDIK</sequence>
<dbReference type="InterPro" id="IPR001715">
    <property type="entry name" value="CH_dom"/>
</dbReference>
<feature type="domain" description="Calponin-homology (CH)" evidence="2">
    <location>
        <begin position="36"/>
        <end position="144"/>
    </location>
</feature>
<dbReference type="Gene3D" id="1.10.418.10">
    <property type="entry name" value="Calponin-like domain"/>
    <property type="match status" value="1"/>
</dbReference>
<dbReference type="PROSITE" id="PS50021">
    <property type="entry name" value="CH"/>
    <property type="match status" value="1"/>
</dbReference>
<feature type="region of interest" description="Disordered" evidence="1">
    <location>
        <begin position="585"/>
        <end position="609"/>
    </location>
</feature>
<evidence type="ECO:0000313" key="3">
    <source>
        <dbReference type="EMBL" id="VTZ80082.1"/>
    </source>
</evidence>
<dbReference type="VEuPathDB" id="PlasmoDB:Py17XNL_001205139"/>
<dbReference type="Pfam" id="PF00307">
    <property type="entry name" value="CH"/>
    <property type="match status" value="1"/>
</dbReference>
<evidence type="ECO:0000256" key="1">
    <source>
        <dbReference type="SAM" id="MobiDB-lite"/>
    </source>
</evidence>
<dbReference type="CDD" id="cd00014">
    <property type="entry name" value="CH_SF"/>
    <property type="match status" value="1"/>
</dbReference>
<name>A0A4V0KQE6_PLAYE</name>
<accession>A0A4V0KQE6</accession>
<dbReference type="GeneID" id="34860031"/>